<comment type="caution">
    <text evidence="2">The sequence shown here is derived from an EMBL/GenBank/DDBJ whole genome shotgun (WGS) entry which is preliminary data.</text>
</comment>
<evidence type="ECO:0000313" key="2">
    <source>
        <dbReference type="EMBL" id="GGX45365.1"/>
    </source>
</evidence>
<dbReference type="RefSeq" id="WP_189607432.1">
    <property type="nucleotide sequence ID" value="NZ_BMXR01000002.1"/>
</dbReference>
<evidence type="ECO:0000259" key="1">
    <source>
        <dbReference type="Pfam" id="PF02169"/>
    </source>
</evidence>
<reference evidence="2" key="2">
    <citation type="submission" date="2020-09" db="EMBL/GenBank/DDBJ databases">
        <authorList>
            <person name="Sun Q."/>
            <person name="Kim S."/>
        </authorList>
    </citation>
    <scope>NUCLEOTIDE SEQUENCE</scope>
    <source>
        <strain evidence="2">KCTC 22169</strain>
    </source>
</reference>
<reference evidence="2" key="1">
    <citation type="journal article" date="2014" name="Int. J. Syst. Evol. Microbiol.">
        <title>Complete genome sequence of Corynebacterium casei LMG S-19264T (=DSM 44701T), isolated from a smear-ripened cheese.</title>
        <authorList>
            <consortium name="US DOE Joint Genome Institute (JGI-PGF)"/>
            <person name="Walter F."/>
            <person name="Albersmeier A."/>
            <person name="Kalinowski J."/>
            <person name="Ruckert C."/>
        </authorList>
    </citation>
    <scope>NUCLEOTIDE SEQUENCE</scope>
    <source>
        <strain evidence="2">KCTC 22169</strain>
    </source>
</reference>
<name>A0A918K2K1_9GAMM</name>
<protein>
    <recommendedName>
        <fullName evidence="1">Lipoprotein LPP20-like domain-containing protein</fullName>
    </recommendedName>
</protein>
<keyword evidence="3" id="KW-1185">Reference proteome</keyword>
<proteinExistence type="predicted"/>
<dbReference type="PROSITE" id="PS51257">
    <property type="entry name" value="PROKAR_LIPOPROTEIN"/>
    <property type="match status" value="1"/>
</dbReference>
<organism evidence="2 3">
    <name type="scientific">Saccharospirillum salsuginis</name>
    <dbReference type="NCBI Taxonomy" id="418750"/>
    <lineage>
        <taxon>Bacteria</taxon>
        <taxon>Pseudomonadati</taxon>
        <taxon>Pseudomonadota</taxon>
        <taxon>Gammaproteobacteria</taxon>
        <taxon>Oceanospirillales</taxon>
        <taxon>Saccharospirillaceae</taxon>
        <taxon>Saccharospirillum</taxon>
    </lineage>
</organism>
<feature type="domain" description="Lipoprotein LPP20-like" evidence="1">
    <location>
        <begin position="69"/>
        <end position="147"/>
    </location>
</feature>
<dbReference type="Pfam" id="PF02169">
    <property type="entry name" value="LPP20"/>
    <property type="match status" value="1"/>
</dbReference>
<dbReference type="AlphaFoldDB" id="A0A918K2K1"/>
<dbReference type="InterPro" id="IPR024952">
    <property type="entry name" value="LPP20-like_dom"/>
</dbReference>
<dbReference type="Proteomes" id="UP000626148">
    <property type="component" value="Unassembled WGS sequence"/>
</dbReference>
<sequence>MNPMSGRSLTATLVLTFLLSGCSLWPFGNDEEEIDTIVSEVRQINEKLPPMEPMVLRASGYGAINPNSTGLTQVQKRLIAMRASKLDAYRTLAERVYGTQIVGSSTVENLVVQNDRFKAFVDARILGAKVVYQDQMPDGSYETMVEMVIDQGFRNCLANQSNGRRNTQCASEMVHDLDAITRSQLRNQGLNTSDGSGLYFIE</sequence>
<evidence type="ECO:0000313" key="3">
    <source>
        <dbReference type="Proteomes" id="UP000626148"/>
    </source>
</evidence>
<dbReference type="EMBL" id="BMXR01000002">
    <property type="protein sequence ID" value="GGX45365.1"/>
    <property type="molecule type" value="Genomic_DNA"/>
</dbReference>
<gene>
    <name evidence="2" type="ORF">GCM10007392_10420</name>
</gene>
<accession>A0A918K2K1</accession>